<gene>
    <name evidence="2" type="ORF">DPMN_181063</name>
</gene>
<protein>
    <submittedName>
        <fullName evidence="2">Uncharacterized protein</fullName>
    </submittedName>
</protein>
<reference evidence="2" key="1">
    <citation type="journal article" date="2019" name="bioRxiv">
        <title>The Genome of the Zebra Mussel, Dreissena polymorpha: A Resource for Invasive Species Research.</title>
        <authorList>
            <person name="McCartney M.A."/>
            <person name="Auch B."/>
            <person name="Kono T."/>
            <person name="Mallez S."/>
            <person name="Zhang Y."/>
            <person name="Obille A."/>
            <person name="Becker A."/>
            <person name="Abrahante J.E."/>
            <person name="Garbe J."/>
            <person name="Badalamenti J.P."/>
            <person name="Herman A."/>
            <person name="Mangelson H."/>
            <person name="Liachko I."/>
            <person name="Sullivan S."/>
            <person name="Sone E.D."/>
            <person name="Koren S."/>
            <person name="Silverstein K.A.T."/>
            <person name="Beckman K.B."/>
            <person name="Gohl D.M."/>
        </authorList>
    </citation>
    <scope>NUCLEOTIDE SEQUENCE</scope>
    <source>
        <strain evidence="2">Duluth1</strain>
        <tissue evidence="2">Whole animal</tissue>
    </source>
</reference>
<evidence type="ECO:0000256" key="1">
    <source>
        <dbReference type="SAM" id="Coils"/>
    </source>
</evidence>
<evidence type="ECO:0000313" key="3">
    <source>
        <dbReference type="Proteomes" id="UP000828390"/>
    </source>
</evidence>
<comment type="caution">
    <text evidence="2">The sequence shown here is derived from an EMBL/GenBank/DDBJ whole genome shotgun (WGS) entry which is preliminary data.</text>
</comment>
<reference evidence="2" key="2">
    <citation type="submission" date="2020-11" db="EMBL/GenBank/DDBJ databases">
        <authorList>
            <person name="McCartney M.A."/>
            <person name="Auch B."/>
            <person name="Kono T."/>
            <person name="Mallez S."/>
            <person name="Becker A."/>
            <person name="Gohl D.M."/>
            <person name="Silverstein K.A.T."/>
            <person name="Koren S."/>
            <person name="Bechman K.B."/>
            <person name="Herman A."/>
            <person name="Abrahante J.E."/>
            <person name="Garbe J."/>
        </authorList>
    </citation>
    <scope>NUCLEOTIDE SEQUENCE</scope>
    <source>
        <strain evidence="2">Duluth1</strain>
        <tissue evidence="2">Whole animal</tissue>
    </source>
</reference>
<sequence length="203" mass="23213">MSAGGLAGGRNKLVRAVFHSYRVAADQAVRLRRLGWSNTGRLWATKFEKHLNENLKKQIDKLKTELNTEKVVNREALSTEKYGNREAVNELEQFTRINNIVFHGLQDTDKNETPETTMKLVADAVKQHTDVFNSVRLKKRDTVESVWSRGGRIFNKGRDGSMNMVLYSQYDEWDQHCALKTTVVIQKLKLKTKDTDNLGSTLC</sequence>
<keyword evidence="1" id="KW-0175">Coiled coil</keyword>
<keyword evidence="3" id="KW-1185">Reference proteome</keyword>
<organism evidence="2 3">
    <name type="scientific">Dreissena polymorpha</name>
    <name type="common">Zebra mussel</name>
    <name type="synonym">Mytilus polymorpha</name>
    <dbReference type="NCBI Taxonomy" id="45954"/>
    <lineage>
        <taxon>Eukaryota</taxon>
        <taxon>Metazoa</taxon>
        <taxon>Spiralia</taxon>
        <taxon>Lophotrochozoa</taxon>
        <taxon>Mollusca</taxon>
        <taxon>Bivalvia</taxon>
        <taxon>Autobranchia</taxon>
        <taxon>Heteroconchia</taxon>
        <taxon>Euheterodonta</taxon>
        <taxon>Imparidentia</taxon>
        <taxon>Neoheterodontei</taxon>
        <taxon>Myida</taxon>
        <taxon>Dreissenoidea</taxon>
        <taxon>Dreissenidae</taxon>
        <taxon>Dreissena</taxon>
    </lineage>
</organism>
<name>A0A9D4DDI0_DREPO</name>
<evidence type="ECO:0000313" key="2">
    <source>
        <dbReference type="EMBL" id="KAH3746653.1"/>
    </source>
</evidence>
<feature type="coiled-coil region" evidence="1">
    <location>
        <begin position="45"/>
        <end position="72"/>
    </location>
</feature>
<proteinExistence type="predicted"/>
<dbReference type="EMBL" id="JAIWYP010000010">
    <property type="protein sequence ID" value="KAH3746653.1"/>
    <property type="molecule type" value="Genomic_DNA"/>
</dbReference>
<dbReference type="Proteomes" id="UP000828390">
    <property type="component" value="Unassembled WGS sequence"/>
</dbReference>
<dbReference type="AlphaFoldDB" id="A0A9D4DDI0"/>
<accession>A0A9D4DDI0</accession>